<evidence type="ECO:0000313" key="2">
    <source>
        <dbReference type="Proteomes" id="UP000236413"/>
    </source>
</evidence>
<evidence type="ECO:0000313" key="1">
    <source>
        <dbReference type="EMBL" id="PWN64116.1"/>
    </source>
</evidence>
<name>A0A316WUJ2_9FLAO</name>
<dbReference type="AlphaFoldDB" id="A0A316WUJ2"/>
<organism evidence="1 2">
    <name type="scientific">Chryseobacterium viscerum</name>
    <dbReference type="NCBI Taxonomy" id="1037377"/>
    <lineage>
        <taxon>Bacteria</taxon>
        <taxon>Pseudomonadati</taxon>
        <taxon>Bacteroidota</taxon>
        <taxon>Flavobacteriia</taxon>
        <taxon>Flavobacteriales</taxon>
        <taxon>Weeksellaceae</taxon>
        <taxon>Chryseobacterium group</taxon>
        <taxon>Chryseobacterium</taxon>
    </lineage>
</organism>
<comment type="caution">
    <text evidence="1">The sequence shown here is derived from an EMBL/GenBank/DDBJ whole genome shotgun (WGS) entry which is preliminary data.</text>
</comment>
<dbReference type="RefSeq" id="WP_103231879.1">
    <property type="nucleotide sequence ID" value="NZ_PPEG02000002.1"/>
</dbReference>
<proteinExistence type="predicted"/>
<dbReference type="EMBL" id="PPEG02000002">
    <property type="protein sequence ID" value="PWN64116.1"/>
    <property type="molecule type" value="Genomic_DNA"/>
</dbReference>
<dbReference type="Proteomes" id="UP000236413">
    <property type="component" value="Unassembled WGS sequence"/>
</dbReference>
<protein>
    <submittedName>
        <fullName evidence="1">Uncharacterized protein</fullName>
    </submittedName>
</protein>
<sequence>MKLSEKPTEYLMLQAKTDSELYDCNYAIVQITENWKEEMQTRLNAIIPFSITKNDLSTMDYFATVYFYKDDSNIDSMDLLGDQHWSFVIPSKKDIKFLSNNENRRFGNMLEIQKNGWASYSTHRLQDDEYWTKEFSIQKIIDHLNRKDIKH</sequence>
<accession>A0A316WUJ2</accession>
<reference evidence="1 2" key="1">
    <citation type="submission" date="2018-04" db="EMBL/GenBank/DDBJ databases">
        <title>Chryseobacterium oncorhynchi 701B-08T from rainbow trout, and Chryseobacterium viscerum 687B-08T from diseased fish.</title>
        <authorList>
            <person name="Jeong J.-J."/>
            <person name="Lee Y.J."/>
            <person name="Pathiraja D."/>
            <person name="Park B."/>
            <person name="Choi I.-G."/>
            <person name="Kim K.D."/>
        </authorList>
    </citation>
    <scope>NUCLEOTIDE SEQUENCE [LARGE SCALE GENOMIC DNA]</scope>
    <source>
        <strain evidence="1 2">687B-08</strain>
    </source>
</reference>
<gene>
    <name evidence="1" type="ORF">C1634_005855</name>
</gene>